<dbReference type="PANTHER" id="PTHR40980">
    <property type="entry name" value="PLUG DOMAIN-CONTAINING PROTEIN"/>
    <property type="match status" value="1"/>
</dbReference>
<keyword evidence="4 8" id="KW-0812">Transmembrane</keyword>
<dbReference type="PROSITE" id="PS52016">
    <property type="entry name" value="TONB_DEPENDENT_REC_3"/>
    <property type="match status" value="1"/>
</dbReference>
<keyword evidence="7 8" id="KW-0998">Cell outer membrane</keyword>
<dbReference type="CDD" id="cd01347">
    <property type="entry name" value="ligand_gated_channel"/>
    <property type="match status" value="1"/>
</dbReference>
<evidence type="ECO:0000256" key="2">
    <source>
        <dbReference type="ARBA" id="ARBA00022448"/>
    </source>
</evidence>
<dbReference type="RefSeq" id="WP_208843054.1">
    <property type="nucleotide sequence ID" value="NZ_CP072133.1"/>
</dbReference>
<dbReference type="GO" id="GO:0009279">
    <property type="term" value="C:cell outer membrane"/>
    <property type="evidence" value="ECO:0007669"/>
    <property type="project" value="UniProtKB-SubCell"/>
</dbReference>
<evidence type="ECO:0000256" key="3">
    <source>
        <dbReference type="ARBA" id="ARBA00022452"/>
    </source>
</evidence>
<feature type="domain" description="TonB-dependent receptor-like beta-barrel" evidence="11">
    <location>
        <begin position="301"/>
        <end position="823"/>
    </location>
</feature>
<evidence type="ECO:0000256" key="10">
    <source>
        <dbReference type="SAM" id="SignalP"/>
    </source>
</evidence>
<keyword evidence="5 9" id="KW-0798">TonB box</keyword>
<keyword evidence="13" id="KW-0675">Receptor</keyword>
<dbReference type="InterPro" id="IPR012910">
    <property type="entry name" value="Plug_dom"/>
</dbReference>
<dbReference type="InterPro" id="IPR039426">
    <property type="entry name" value="TonB-dep_rcpt-like"/>
</dbReference>
<accession>A0A975DGH6</accession>
<dbReference type="InterPro" id="IPR010104">
    <property type="entry name" value="TonB_rcpt_bac"/>
</dbReference>
<dbReference type="KEGG" id="pxi:J5O05_16870"/>
<evidence type="ECO:0000256" key="8">
    <source>
        <dbReference type="PROSITE-ProRule" id="PRU01360"/>
    </source>
</evidence>
<dbReference type="Gene3D" id="2.40.170.20">
    <property type="entry name" value="TonB-dependent receptor, beta-barrel domain"/>
    <property type="match status" value="1"/>
</dbReference>
<gene>
    <name evidence="13" type="ORF">J5O05_16870</name>
</gene>
<dbReference type="Pfam" id="PF07715">
    <property type="entry name" value="Plug"/>
    <property type="match status" value="1"/>
</dbReference>
<dbReference type="InterPro" id="IPR036942">
    <property type="entry name" value="Beta-barrel_TonB_sf"/>
</dbReference>
<evidence type="ECO:0000256" key="9">
    <source>
        <dbReference type="RuleBase" id="RU003357"/>
    </source>
</evidence>
<protein>
    <submittedName>
        <fullName evidence="13">TonB-dependent receptor</fullName>
    </submittedName>
</protein>
<feature type="chain" id="PRO_5036686194" evidence="10">
    <location>
        <begin position="31"/>
        <end position="856"/>
    </location>
</feature>
<dbReference type="SUPFAM" id="SSF56935">
    <property type="entry name" value="Porins"/>
    <property type="match status" value="1"/>
</dbReference>
<keyword evidence="3 8" id="KW-1134">Transmembrane beta strand</keyword>
<evidence type="ECO:0000256" key="5">
    <source>
        <dbReference type="ARBA" id="ARBA00023077"/>
    </source>
</evidence>
<organism evidence="13 14">
    <name type="scientific">Pseudoalteromonas xiamenensis</name>
    <dbReference type="NCBI Taxonomy" id="882626"/>
    <lineage>
        <taxon>Bacteria</taxon>
        <taxon>Pseudomonadati</taxon>
        <taxon>Pseudomonadota</taxon>
        <taxon>Gammaproteobacteria</taxon>
        <taxon>Alteromonadales</taxon>
        <taxon>Pseudoalteromonadaceae</taxon>
        <taxon>Pseudoalteromonas</taxon>
    </lineage>
</organism>
<dbReference type="AlphaFoldDB" id="A0A975DGH6"/>
<comment type="subcellular location">
    <subcellularLocation>
        <location evidence="1 8">Cell outer membrane</location>
        <topology evidence="1 8">Multi-pass membrane protein</topology>
    </subcellularLocation>
</comment>
<evidence type="ECO:0000256" key="1">
    <source>
        <dbReference type="ARBA" id="ARBA00004571"/>
    </source>
</evidence>
<evidence type="ECO:0000256" key="6">
    <source>
        <dbReference type="ARBA" id="ARBA00023136"/>
    </source>
</evidence>
<evidence type="ECO:0000256" key="4">
    <source>
        <dbReference type="ARBA" id="ARBA00022692"/>
    </source>
</evidence>
<dbReference type="PANTHER" id="PTHR40980:SF3">
    <property type="entry name" value="TONB-DEPENDENT RECEPTOR-LIKE BETA-BARREL DOMAIN-CONTAINING PROTEIN"/>
    <property type="match status" value="1"/>
</dbReference>
<evidence type="ECO:0000313" key="13">
    <source>
        <dbReference type="EMBL" id="QTH71413.1"/>
    </source>
</evidence>
<dbReference type="Gene3D" id="2.170.130.10">
    <property type="entry name" value="TonB-dependent receptor, plug domain"/>
    <property type="match status" value="1"/>
</dbReference>
<dbReference type="InterPro" id="IPR037066">
    <property type="entry name" value="Plug_dom_sf"/>
</dbReference>
<dbReference type="Proteomes" id="UP000664904">
    <property type="component" value="Chromosome"/>
</dbReference>
<keyword evidence="2 8" id="KW-0813">Transport</keyword>
<evidence type="ECO:0000313" key="14">
    <source>
        <dbReference type="Proteomes" id="UP000664904"/>
    </source>
</evidence>
<dbReference type="Pfam" id="PF00593">
    <property type="entry name" value="TonB_dep_Rec_b-barrel"/>
    <property type="match status" value="1"/>
</dbReference>
<comment type="similarity">
    <text evidence="8 9">Belongs to the TonB-dependent receptor family.</text>
</comment>
<keyword evidence="14" id="KW-1185">Reference proteome</keyword>
<keyword evidence="6 8" id="KW-0472">Membrane</keyword>
<feature type="domain" description="TonB-dependent receptor plug" evidence="12">
    <location>
        <begin position="61"/>
        <end position="170"/>
    </location>
</feature>
<keyword evidence="10" id="KW-0732">Signal</keyword>
<evidence type="ECO:0000256" key="7">
    <source>
        <dbReference type="ARBA" id="ARBA00023237"/>
    </source>
</evidence>
<evidence type="ECO:0000259" key="11">
    <source>
        <dbReference type="Pfam" id="PF00593"/>
    </source>
</evidence>
<proteinExistence type="inferred from homology"/>
<dbReference type="NCBIfam" id="TIGR01782">
    <property type="entry name" value="TonB-Xanth-Caul"/>
    <property type="match status" value="1"/>
</dbReference>
<dbReference type="InterPro" id="IPR000531">
    <property type="entry name" value="Beta-barrel_TonB"/>
</dbReference>
<reference evidence="13" key="1">
    <citation type="submission" date="2021-03" db="EMBL/GenBank/DDBJ databases">
        <title>Complete Genome of Pseudoalteromonas xiamenensis STKMTI.2, a new potential marine bacterium producing anti-Vibrio compounds.</title>
        <authorList>
            <person name="Handayani D.P."/>
            <person name="Isnansetyo A."/>
            <person name="Istiqomah I."/>
            <person name="Jumina J."/>
        </authorList>
    </citation>
    <scope>NUCLEOTIDE SEQUENCE</scope>
    <source>
        <strain evidence="13">STKMTI.2</strain>
    </source>
</reference>
<evidence type="ECO:0000259" key="12">
    <source>
        <dbReference type="Pfam" id="PF07715"/>
    </source>
</evidence>
<dbReference type="EMBL" id="CP072133">
    <property type="protein sequence ID" value="QTH71413.1"/>
    <property type="molecule type" value="Genomic_DNA"/>
</dbReference>
<name>A0A975DGH6_9GAMM</name>
<feature type="signal peptide" evidence="10">
    <location>
        <begin position="1"/>
        <end position="30"/>
    </location>
</feature>
<sequence length="856" mass="92922">MFTNNFKKSLLAVNVGLILSGTASINIAYAADENQASESVEVIEVRGIRRSLEASLNTKRFANAVVDSITAEDIGKMPDKNIAESLQRIPGVSITRNFAGEGGSVSIRGTNPELTNVSLNGNYVASTGWFSQQAMTRSFDMDLMPTEMVAGVDVYKSPTASIDEGGVGGTVVMRTRKPLQLDSLTIFGSLEAQDNSISDGTGYGGTGLVSWKNDEETWGFLGALSTLETVGRAHKAENYLDDSWAGAGIAEFNQTRKRDALNFVVQYAPSANLDISLNYFGVDLDAGNSNQNYLIIAGSDAADFNSKVTGATGLSPTEGFAVNGTFAGGPYDDQNTRNAEVDTKVYSVDVDYKADNYSLNAKIGKTEASGGDGGNYGIGWTSQAPNQQIIFDMTHSKDMLLQPVGTDASNHAEYVMGVPNVVETIRSDEESFAQIDFDFPVEFGAVTNIKTGLKLRDHEFSSYANKWDLGAGVNLDANGNLLTKADFADGTFDHSGVGLIDGSPRNVARVDGDKVRAHVDKFKTGSTLQKAGWGKVKEDIFAAYVQGDFSGESYRGNVGLRYVSTEASAQYYDFVSLSSIEKEKNDYADWLPSFNLAVDLAEDVILRASASKVMSRPNYSYMNPASSYNDTTKTYTRGSIDLDPYRATQADIGVEWYFNESSLFSVTLFNKDISSFVISGGKVSKLEVDGETRILKENVQGLGGKIEGIEFQYQQSFGDFGLLANVTYAEGYGLANQLDSNGALVGVKKEGLPGLSKLTYNLTGYYETELVALRLAYNYRDDYIAESTGIGGNAFWDAHAFLDLSATWHVNENVDLSLEATNLLEETTVQRLSVYNAMRLHADNGRNTYLKVSYRF</sequence>